<dbReference type="SMART" id="SM00275">
    <property type="entry name" value="G_alpha"/>
    <property type="match status" value="1"/>
</dbReference>
<dbReference type="STRING" id="34506.A0A090LSH4"/>
<sequence length="365" mass="42618">MGTSHSLVLARKNIEKRNGVGSAKINTIKNNDVLPKHLDKDRNLKILLLGGSECGKTTIFKQMRVLHLNGFTDADKEQYKEMIIVNTVQSLGQLLDASKKFRIPPESLMERHIELFTIFRNEYLNKHSTTVPPDIARTMKKIWNTSQIQTTFQKRWNFSLLDNAKYFLDSIDRIFDKDYTPTTDDILHCRHPTTEINELVFRYKKANFRMIDVGGQRSERRKWIHCFENVNIVLFVVALNEFNQKDPEDDKYNRLLQNRNIFKTIVQSNFFRKTTIVLFFNKYDIFQEQVKYTSLRDSWKEYQGGNSLDECTRFIKTSFQSCVPDSSRYYSHLTTATDTSNIDSVFASSVASTVNQNLKAIDIQE</sequence>
<evidence type="ECO:0000313" key="12">
    <source>
        <dbReference type="Proteomes" id="UP000035682"/>
    </source>
</evidence>
<dbReference type="GO" id="GO:0007188">
    <property type="term" value="P:adenylate cyclase-modulating G protein-coupled receptor signaling pathway"/>
    <property type="evidence" value="ECO:0007669"/>
    <property type="project" value="TreeGrafter"/>
</dbReference>
<dbReference type="GO" id="GO:0005737">
    <property type="term" value="C:cytoplasm"/>
    <property type="evidence" value="ECO:0007669"/>
    <property type="project" value="TreeGrafter"/>
</dbReference>
<feature type="binding site" evidence="9">
    <location>
        <begin position="281"/>
        <end position="284"/>
    </location>
    <ligand>
        <name>GTP</name>
        <dbReference type="ChEBI" id="CHEBI:37565"/>
    </ligand>
</feature>
<evidence type="ECO:0000256" key="5">
    <source>
        <dbReference type="ARBA" id="ARBA00023134"/>
    </source>
</evidence>
<dbReference type="GO" id="GO:0043025">
    <property type="term" value="C:neuronal cell body"/>
    <property type="evidence" value="ECO:0007669"/>
    <property type="project" value="EnsemblMetazoa"/>
</dbReference>
<dbReference type="GO" id="GO:0001664">
    <property type="term" value="F:G protein-coupled receptor binding"/>
    <property type="evidence" value="ECO:0007669"/>
    <property type="project" value="TreeGrafter"/>
</dbReference>
<dbReference type="GO" id="GO:0031683">
    <property type="term" value="F:G-protein beta/gamma-subunit complex binding"/>
    <property type="evidence" value="ECO:0007669"/>
    <property type="project" value="InterPro"/>
</dbReference>
<dbReference type="GO" id="GO:0030424">
    <property type="term" value="C:axon"/>
    <property type="evidence" value="ECO:0007669"/>
    <property type="project" value="EnsemblMetazoa"/>
</dbReference>
<evidence type="ECO:0000256" key="6">
    <source>
        <dbReference type="ARBA" id="ARBA00023139"/>
    </source>
</evidence>
<reference evidence="13" key="2">
    <citation type="submission" date="2020-12" db="UniProtKB">
        <authorList>
            <consortium name="WormBaseParasite"/>
        </authorList>
    </citation>
    <scope>IDENTIFICATION</scope>
</reference>
<dbReference type="Proteomes" id="UP000035682">
    <property type="component" value="Unplaced"/>
</dbReference>
<proteinExistence type="predicted"/>
<feature type="binding site" evidence="10">
    <location>
        <position position="57"/>
    </location>
    <ligand>
        <name>Mg(2+)</name>
        <dbReference type="ChEBI" id="CHEBI:18420"/>
    </ligand>
</feature>
<keyword evidence="7" id="KW-0807">Transducer</keyword>
<dbReference type="InterPro" id="IPR011025">
    <property type="entry name" value="GproteinA_insert"/>
</dbReference>
<feature type="binding site" evidence="9">
    <location>
        <position position="336"/>
    </location>
    <ligand>
        <name>GTP</name>
        <dbReference type="ChEBI" id="CHEBI:37565"/>
    </ligand>
</feature>
<keyword evidence="8" id="KW-0449">Lipoprotein</keyword>
<feature type="binding site" evidence="10">
    <location>
        <position position="193"/>
    </location>
    <ligand>
        <name>Mg(2+)</name>
        <dbReference type="ChEBI" id="CHEBI:18420"/>
    </ligand>
</feature>
<dbReference type="PROSITE" id="PS51882">
    <property type="entry name" value="G_ALPHA"/>
    <property type="match status" value="1"/>
</dbReference>
<dbReference type="GeneID" id="36383542"/>
<dbReference type="EMBL" id="LN609530">
    <property type="protein sequence ID" value="CEF71162.1"/>
    <property type="molecule type" value="Genomic_DNA"/>
</dbReference>
<keyword evidence="5 9" id="KW-0342">GTP-binding</keyword>
<dbReference type="OrthoDB" id="5817230at2759"/>
<evidence type="ECO:0000313" key="14">
    <source>
        <dbReference type="WormBase" id="SRAE_X000048900"/>
    </source>
</evidence>
<dbReference type="PRINTS" id="PR00318">
    <property type="entry name" value="GPROTEINA"/>
</dbReference>
<feature type="binding site" evidence="9">
    <location>
        <begin position="212"/>
        <end position="216"/>
    </location>
    <ligand>
        <name>GTP</name>
        <dbReference type="ChEBI" id="CHEBI:37565"/>
    </ligand>
</feature>
<dbReference type="FunFam" id="3.40.50.300:FF:000692">
    <property type="entry name" value="Guanine nucleotide-binding protein subunit alpha"/>
    <property type="match status" value="1"/>
</dbReference>
<keyword evidence="2" id="KW-0519">Myristate</keyword>
<organism evidence="11">
    <name type="scientific">Strongyloides ratti</name>
    <name type="common">Parasitic roundworm</name>
    <dbReference type="NCBI Taxonomy" id="34506"/>
    <lineage>
        <taxon>Eukaryota</taxon>
        <taxon>Metazoa</taxon>
        <taxon>Ecdysozoa</taxon>
        <taxon>Nematoda</taxon>
        <taxon>Chromadorea</taxon>
        <taxon>Rhabditida</taxon>
        <taxon>Tylenchina</taxon>
        <taxon>Panagrolaimomorpha</taxon>
        <taxon>Strongyloidoidea</taxon>
        <taxon>Strongyloididae</taxon>
        <taxon>Strongyloides</taxon>
    </lineage>
</organism>
<dbReference type="InterPro" id="IPR001019">
    <property type="entry name" value="Gprotein_alpha_su"/>
</dbReference>
<feature type="binding site" evidence="9">
    <location>
        <begin position="53"/>
        <end position="58"/>
    </location>
    <ligand>
        <name>GTP</name>
        <dbReference type="ChEBI" id="CHEBI:37565"/>
    </ligand>
</feature>
<dbReference type="GO" id="GO:0046872">
    <property type="term" value="F:metal ion binding"/>
    <property type="evidence" value="ECO:0007669"/>
    <property type="project" value="UniProtKB-KW"/>
</dbReference>
<protein>
    <submittedName>
        <fullName evidence="11 13">Guanine nucleotide-binding protein G(I) subunit alpha-1</fullName>
    </submittedName>
</protein>
<accession>A0A090LSH4</accession>
<dbReference type="GO" id="GO:0003924">
    <property type="term" value="F:GTPase activity"/>
    <property type="evidence" value="ECO:0007669"/>
    <property type="project" value="InterPro"/>
</dbReference>
<dbReference type="OMA" id="CETYRIV"/>
<evidence type="ECO:0000256" key="10">
    <source>
        <dbReference type="PIRSR" id="PIRSR601019-2"/>
    </source>
</evidence>
<evidence type="ECO:0000256" key="4">
    <source>
        <dbReference type="ARBA" id="ARBA00022741"/>
    </source>
</evidence>
<evidence type="ECO:0000313" key="11">
    <source>
        <dbReference type="EMBL" id="CEF71162.1"/>
    </source>
</evidence>
<dbReference type="GO" id="GO:0005525">
    <property type="term" value="F:GTP binding"/>
    <property type="evidence" value="ECO:0007669"/>
    <property type="project" value="UniProtKB-KW"/>
</dbReference>
<dbReference type="WBParaSite" id="SRAE_X000048900.1">
    <property type="protein sequence ID" value="SRAE_X000048900.1"/>
    <property type="gene ID" value="WBGene00266048"/>
</dbReference>
<evidence type="ECO:0000256" key="9">
    <source>
        <dbReference type="PIRSR" id="PIRSR601019-1"/>
    </source>
</evidence>
<evidence type="ECO:0000313" key="13">
    <source>
        <dbReference type="WBParaSite" id="SRAE_X000048900.1"/>
    </source>
</evidence>
<evidence type="ECO:0000256" key="2">
    <source>
        <dbReference type="ARBA" id="ARBA00022707"/>
    </source>
</evidence>
<keyword evidence="3 10" id="KW-0479">Metal-binding</keyword>
<dbReference type="PANTHER" id="PTHR10218">
    <property type="entry name" value="GTP-BINDING PROTEIN ALPHA SUBUNIT"/>
    <property type="match status" value="1"/>
</dbReference>
<keyword evidence="10" id="KW-0460">Magnesium</keyword>
<dbReference type="Gene3D" id="3.40.50.300">
    <property type="entry name" value="P-loop containing nucleotide triphosphate hydrolases"/>
    <property type="match status" value="1"/>
</dbReference>
<dbReference type="WormBase" id="SRAE_X000048900">
    <property type="protein sequence ID" value="SRP11405"/>
    <property type="gene ID" value="WBGene00266048"/>
</dbReference>
<name>A0A090LSH4_STRRB</name>
<dbReference type="SUPFAM" id="SSF52540">
    <property type="entry name" value="P-loop containing nucleoside triphosphate hydrolases"/>
    <property type="match status" value="1"/>
</dbReference>
<comment type="subunit">
    <text evidence="1">G proteins are composed of 3 units; alpha, beta and gamma. The alpha chain contains the guanine nucleotide binding site.</text>
</comment>
<dbReference type="SUPFAM" id="SSF47895">
    <property type="entry name" value="Transducin (alpha subunit), insertion domain"/>
    <property type="match status" value="1"/>
</dbReference>
<keyword evidence="6" id="KW-0564">Palmitate</keyword>
<gene>
    <name evidence="11 13 14" type="ORF">SRAE_X000048900</name>
</gene>
<evidence type="ECO:0000256" key="1">
    <source>
        <dbReference type="ARBA" id="ARBA00011356"/>
    </source>
</evidence>
<dbReference type="AlphaFoldDB" id="A0A090LSH4"/>
<dbReference type="PANTHER" id="PTHR10218:SF247">
    <property type="entry name" value="GUANINE NUCLEOTIDE-BINDING PROTEIN ALPHA-6 SUBUNIT"/>
    <property type="match status" value="1"/>
</dbReference>
<dbReference type="InterPro" id="IPR027417">
    <property type="entry name" value="P-loop_NTPase"/>
</dbReference>
<feature type="binding site" evidence="9">
    <location>
        <begin position="187"/>
        <end position="193"/>
    </location>
    <ligand>
        <name>GTP</name>
        <dbReference type="ChEBI" id="CHEBI:37565"/>
    </ligand>
</feature>
<reference evidence="11 12" key="1">
    <citation type="submission" date="2014-09" db="EMBL/GenBank/DDBJ databases">
        <authorList>
            <person name="Martin A.A."/>
        </authorList>
    </citation>
    <scope>NUCLEOTIDE SEQUENCE</scope>
    <source>
        <strain evidence="12">ED321</strain>
        <strain evidence="11">ED321 Heterogonic</strain>
    </source>
</reference>
<evidence type="ECO:0000256" key="7">
    <source>
        <dbReference type="ARBA" id="ARBA00023224"/>
    </source>
</evidence>
<dbReference type="Gene3D" id="1.10.400.10">
    <property type="entry name" value="GI Alpha 1, domain 2-like"/>
    <property type="match status" value="1"/>
</dbReference>
<keyword evidence="4 9" id="KW-0547">Nucleotide-binding</keyword>
<evidence type="ECO:0000256" key="3">
    <source>
        <dbReference type="ARBA" id="ARBA00022723"/>
    </source>
</evidence>
<dbReference type="CDD" id="cd00066">
    <property type="entry name" value="G-alpha"/>
    <property type="match status" value="1"/>
</dbReference>
<evidence type="ECO:0000256" key="8">
    <source>
        <dbReference type="ARBA" id="ARBA00023288"/>
    </source>
</evidence>
<dbReference type="RefSeq" id="XP_024510358.1">
    <property type="nucleotide sequence ID" value="XM_024644839.1"/>
</dbReference>
<dbReference type="Pfam" id="PF00503">
    <property type="entry name" value="G-alpha"/>
    <property type="match status" value="1"/>
</dbReference>
<keyword evidence="12" id="KW-1185">Reference proteome</keyword>
<dbReference type="GO" id="GO:0005834">
    <property type="term" value="C:heterotrimeric G-protein complex"/>
    <property type="evidence" value="ECO:0007669"/>
    <property type="project" value="TreeGrafter"/>
</dbReference>
<dbReference type="CTD" id="36383542"/>